<organism evidence="1 2">
    <name type="scientific">Halopseudomonas pachastrellae</name>
    <dbReference type="NCBI Taxonomy" id="254161"/>
    <lineage>
        <taxon>Bacteria</taxon>
        <taxon>Pseudomonadati</taxon>
        <taxon>Pseudomonadota</taxon>
        <taxon>Gammaproteobacteria</taxon>
        <taxon>Pseudomonadales</taxon>
        <taxon>Pseudomonadaceae</taxon>
        <taxon>Halopseudomonas</taxon>
    </lineage>
</organism>
<dbReference type="SUPFAM" id="SSF50969">
    <property type="entry name" value="YVTN repeat-like/Quinoprotein amine dehydrogenase"/>
    <property type="match status" value="1"/>
</dbReference>
<protein>
    <recommendedName>
        <fullName evidence="3">DUF1513 domain-containing protein</fullName>
    </recommendedName>
</protein>
<dbReference type="AlphaFoldDB" id="A0A1S8DHU2"/>
<dbReference type="RefSeq" id="WP_083725109.1">
    <property type="nucleotide sequence ID" value="NZ_FOUD01000007.1"/>
</dbReference>
<name>A0A1S8DHU2_9GAMM</name>
<comment type="caution">
    <text evidence="1">The sequence shown here is derived from an EMBL/GenBank/DDBJ whole genome shotgun (WGS) entry which is preliminary data.</text>
</comment>
<dbReference type="InterPro" id="IPR008311">
    <property type="entry name" value="UCP028101"/>
</dbReference>
<accession>A0A1S8DHU2</accession>
<dbReference type="InterPro" id="IPR006311">
    <property type="entry name" value="TAT_signal"/>
</dbReference>
<dbReference type="InterPro" id="IPR015943">
    <property type="entry name" value="WD40/YVTN_repeat-like_dom_sf"/>
</dbReference>
<dbReference type="PROSITE" id="PS51318">
    <property type="entry name" value="TAT"/>
    <property type="match status" value="1"/>
</dbReference>
<dbReference type="OrthoDB" id="5624218at2"/>
<dbReference type="EMBL" id="MUBC01000007">
    <property type="protein sequence ID" value="ONM44974.1"/>
    <property type="molecule type" value="Genomic_DNA"/>
</dbReference>
<evidence type="ECO:0008006" key="3">
    <source>
        <dbReference type="Google" id="ProtNLM"/>
    </source>
</evidence>
<sequence>MLSRRGFLKASLASASVTAVSACTTGPLLGRSAPPLELVSAVNDAEGRHYIGGVDSSGRQRFQIPVAERCHGGCPQPHGDHVVVFARRPGREMHVVNTRTGQLERSVQAGDGYHYYGHGVYSPDARLLYVTMNNYHTSAGLVRVYDAFDGYRQVADFDLQGIGPHELRLHPDGNTLIVALGGIETHPDYDRIKLNLDRMEPALLLLDRHSGEITARYTPSHHQLSCRHLDVSPDGVVIAGYQYEGPEWETPPLLARLDTATGEFSEPELPLEELAGLRNYTASIAISRHAPLAVITAPLGNRAIIINYRTGELLQRIAVQDVAGALPFGERDFVVSSGSGGVYLLSADSDQALPHGSYPVRWDNHLTPGQFIGA</sequence>
<dbReference type="Proteomes" id="UP000242847">
    <property type="component" value="Unassembled WGS sequence"/>
</dbReference>
<dbReference type="STRING" id="254161.SAMN05216256_107166"/>
<dbReference type="InterPro" id="IPR011044">
    <property type="entry name" value="Quino_amine_DH_bsu"/>
</dbReference>
<evidence type="ECO:0000313" key="2">
    <source>
        <dbReference type="Proteomes" id="UP000242847"/>
    </source>
</evidence>
<gene>
    <name evidence="1" type="ORF">BXT89_04440</name>
</gene>
<dbReference type="PROSITE" id="PS51257">
    <property type="entry name" value="PROKAR_LIPOPROTEIN"/>
    <property type="match status" value="1"/>
</dbReference>
<dbReference type="Gene3D" id="2.130.10.10">
    <property type="entry name" value="YVTN repeat-like/Quinoprotein amine dehydrogenase"/>
    <property type="match status" value="1"/>
</dbReference>
<evidence type="ECO:0000313" key="1">
    <source>
        <dbReference type="EMBL" id="ONM44974.1"/>
    </source>
</evidence>
<proteinExistence type="predicted"/>
<dbReference type="PIRSF" id="PIRSF028101">
    <property type="entry name" value="UCP028101"/>
    <property type="match status" value="1"/>
</dbReference>
<dbReference type="Pfam" id="PF07433">
    <property type="entry name" value="DUF1513"/>
    <property type="match status" value="1"/>
</dbReference>
<reference evidence="1 2" key="1">
    <citation type="submission" date="2017-01" db="EMBL/GenBank/DDBJ databases">
        <title>Draft genome sequence of Pseudomonas pachastrellae type strain CCUG 46540T from a deep sea.</title>
        <authorList>
            <person name="Gomila M."/>
            <person name="Mulet M."/>
            <person name="Lalucat J."/>
            <person name="Garcia-Valdes E."/>
        </authorList>
    </citation>
    <scope>NUCLEOTIDE SEQUENCE [LARGE SCALE GENOMIC DNA]</scope>
    <source>
        <strain evidence="1 2">CCUG 46540</strain>
    </source>
</reference>
<keyword evidence="2" id="KW-1185">Reference proteome</keyword>